<feature type="compositionally biased region" description="Basic residues" evidence="6">
    <location>
        <begin position="1158"/>
        <end position="1169"/>
    </location>
</feature>
<evidence type="ECO:0000256" key="4">
    <source>
        <dbReference type="ARBA" id="ARBA00022827"/>
    </source>
</evidence>
<comment type="cofactor">
    <cofactor evidence="1">
        <name>FAD</name>
        <dbReference type="ChEBI" id="CHEBI:57692"/>
    </cofactor>
</comment>
<dbReference type="InterPro" id="IPR016167">
    <property type="entry name" value="FAD-bd_PCMH_sub1"/>
</dbReference>
<dbReference type="InterPro" id="IPR016169">
    <property type="entry name" value="FAD-bd_PCMH_sub2"/>
</dbReference>
<keyword evidence="3" id="KW-0285">Flavoprotein</keyword>
<keyword evidence="4" id="KW-0274">FAD</keyword>
<evidence type="ECO:0000256" key="5">
    <source>
        <dbReference type="ARBA" id="ARBA00023002"/>
    </source>
</evidence>
<dbReference type="GO" id="GO:0016491">
    <property type="term" value="F:oxidoreductase activity"/>
    <property type="evidence" value="ECO:0007669"/>
    <property type="project" value="UniProtKB-KW"/>
</dbReference>
<name>K0T777_THAOC</name>
<evidence type="ECO:0000256" key="1">
    <source>
        <dbReference type="ARBA" id="ARBA00001974"/>
    </source>
</evidence>
<dbReference type="Proteomes" id="UP000266841">
    <property type="component" value="Unassembled WGS sequence"/>
</dbReference>
<dbReference type="InterPro" id="IPR050416">
    <property type="entry name" value="FAD-linked_Oxidoreductase"/>
</dbReference>
<dbReference type="InterPro" id="IPR016166">
    <property type="entry name" value="FAD-bd_PCMH"/>
</dbReference>
<dbReference type="PANTHER" id="PTHR42973">
    <property type="entry name" value="BINDING OXIDOREDUCTASE, PUTATIVE (AFU_ORTHOLOGUE AFUA_1G17690)-RELATED"/>
    <property type="match status" value="1"/>
</dbReference>
<dbReference type="SUPFAM" id="SSF56176">
    <property type="entry name" value="FAD-binding/transporter-associated domain-like"/>
    <property type="match status" value="2"/>
</dbReference>
<evidence type="ECO:0000256" key="2">
    <source>
        <dbReference type="ARBA" id="ARBA00005466"/>
    </source>
</evidence>
<keyword evidence="5" id="KW-0560">Oxidoreductase</keyword>
<dbReference type="OrthoDB" id="45612at2759"/>
<dbReference type="Gene3D" id="3.30.43.10">
    <property type="entry name" value="Uridine Diphospho-n-acetylenolpyruvylglucosamine Reductase, domain 2"/>
    <property type="match status" value="1"/>
</dbReference>
<protein>
    <recommendedName>
        <fullName evidence="8">FAD-binding PCMH-type domain-containing protein</fullName>
    </recommendedName>
</protein>
<comment type="caution">
    <text evidence="9">The sequence shown here is derived from an EMBL/GenBank/DDBJ whole genome shotgun (WGS) entry which is preliminary data.</text>
</comment>
<dbReference type="PANTHER" id="PTHR42973:SF39">
    <property type="entry name" value="FAD-BINDING PCMH-TYPE DOMAIN-CONTAINING PROTEIN"/>
    <property type="match status" value="1"/>
</dbReference>
<organism evidence="9 10">
    <name type="scientific">Thalassiosira oceanica</name>
    <name type="common">Marine diatom</name>
    <dbReference type="NCBI Taxonomy" id="159749"/>
    <lineage>
        <taxon>Eukaryota</taxon>
        <taxon>Sar</taxon>
        <taxon>Stramenopiles</taxon>
        <taxon>Ochrophyta</taxon>
        <taxon>Bacillariophyta</taxon>
        <taxon>Coscinodiscophyceae</taxon>
        <taxon>Thalassiosirophycidae</taxon>
        <taxon>Thalassiosirales</taxon>
        <taxon>Thalassiosiraceae</taxon>
        <taxon>Thalassiosira</taxon>
    </lineage>
</organism>
<sequence>MKLPTFVLRLGIVAAVGSGVFPRVDAADLSTTEKGIPEKVSCFQPGCKHKMENTDGHDGIGTRVSMEGELLRNEATRAVSMGSGNANLSEMVGPGASLPDKSDTFAAAPNHRLQASEAWPTPESNELEKAFVDGTVTNGDFIRDCTDEVDITNPAVRSRWHQTISTIPVDNSDDTNRPQTSGICMENFFCAFVDCNPNPAGMTNKETDRVYLQNFFWSISRLIFNLFQVQLGQFQLDPPTYDNPIGASAPGSIFEVMPDNQSQRDTLCSGQNCIPLEAGLLAGRHIRIRKVDYDKVDAIGGVKGWIDDASNDAYNLPKKVIFPKNANHVVEAVEYAIKHNKKISVKASGSSYTGSSTRKDSLMLNMRDYVRHANSKGIIIALDKKVSFDTREGSRERETSISFCDEEQNALKNGERRGRFIDIRHVDEQPCRLAVARGKAGFVRVGGGENFGEVYAAIHRYNKDRNYENGLHLVGGAASTVSPMGFNMQGGLAANAGGREWGFGADIEMVLAINGQAHHVRFGPTRWQRGDGAVPKTLLVQGMCCNPGEVCGTIGSIWEPCDGLDGTDVTFKDLWIAVRGGGGGWGVVLSYYLQLQKYQTFQAVAVAPQPGDEEDTAFFGVGQIGLDAFTARYFLEPEIFNEIVVDGVGYKITKEDSVKCGIELWSAFYCYGDRKRISPSSFVELGPGEMVMLRSSHQKLLHAFKQFAASLSINNATLEGLIEKRINKELVELKNDRFKDLVSWLVRNPDEYTTDVGVAKQEGQGEELNYGGPLGTQYYPAYNAFGAGAISQDDGMSGVAVSHRRGFTFTGARPSPPDDFVSKQQKYPGWWVTGYLSLPNYGLGPTLGHFFAQGGPFQEMYGTKESNHGMLPAFLWPNHSAPNARGPMIDDWTVNNCIFQPSSRGHSLQESMYGTARLCELQEIKKRVDERNIFTCPYCINDEDTYFPEDVEGRCPTCNFARVEGTYEYEYRENTFRPEITTFTAEIKCNGNGIECTYREFRKDDRSASWSSCGAPFNPYAEDMVTRGEDIKDCQPRVHEFHPPSCVYGRFPNNMPTCNTNIGDAQGIRMRLPGRDPNCIQNNYIFLGYDHGDLYWTEGSGRRLLPYLPPYGATSPPYGAIFTPSPSPFPPSAKGPGSPKSTPSPSPPSAKRGESKRGKAKASKKSKAKASKESKAKSSKNGEGIFA</sequence>
<comment type="similarity">
    <text evidence="2">Belongs to the oxygen-dependent FAD-linked oxidoreductase family.</text>
</comment>
<dbReference type="Pfam" id="PF01565">
    <property type="entry name" value="FAD_binding_4"/>
    <property type="match status" value="1"/>
</dbReference>
<evidence type="ECO:0000256" key="7">
    <source>
        <dbReference type="SAM" id="SignalP"/>
    </source>
</evidence>
<evidence type="ECO:0000313" key="10">
    <source>
        <dbReference type="Proteomes" id="UP000266841"/>
    </source>
</evidence>
<evidence type="ECO:0000259" key="8">
    <source>
        <dbReference type="PROSITE" id="PS51387"/>
    </source>
</evidence>
<gene>
    <name evidence="9" type="ORF">THAOC_12806</name>
</gene>
<proteinExistence type="inferred from homology"/>
<dbReference type="GO" id="GO:0071949">
    <property type="term" value="F:FAD binding"/>
    <property type="evidence" value="ECO:0007669"/>
    <property type="project" value="InterPro"/>
</dbReference>
<feature type="domain" description="FAD-binding PCMH-type" evidence="8">
    <location>
        <begin position="313"/>
        <end position="598"/>
    </location>
</feature>
<accession>K0T777</accession>
<dbReference type="Gene3D" id="3.30.465.10">
    <property type="match status" value="1"/>
</dbReference>
<dbReference type="AlphaFoldDB" id="K0T777"/>
<evidence type="ECO:0000256" key="3">
    <source>
        <dbReference type="ARBA" id="ARBA00022630"/>
    </source>
</evidence>
<feature type="signal peptide" evidence="7">
    <location>
        <begin position="1"/>
        <end position="26"/>
    </location>
</feature>
<reference evidence="9 10" key="1">
    <citation type="journal article" date="2012" name="Genome Biol.">
        <title>Genome and low-iron response of an oceanic diatom adapted to chronic iron limitation.</title>
        <authorList>
            <person name="Lommer M."/>
            <person name="Specht M."/>
            <person name="Roy A.S."/>
            <person name="Kraemer L."/>
            <person name="Andreson R."/>
            <person name="Gutowska M.A."/>
            <person name="Wolf J."/>
            <person name="Bergner S.V."/>
            <person name="Schilhabel M.B."/>
            <person name="Klostermeier U.C."/>
            <person name="Beiko R.G."/>
            <person name="Rosenstiel P."/>
            <person name="Hippler M."/>
            <person name="Laroche J."/>
        </authorList>
    </citation>
    <scope>NUCLEOTIDE SEQUENCE [LARGE SCALE GENOMIC DNA]</scope>
    <source>
        <strain evidence="9 10">CCMP1005</strain>
    </source>
</reference>
<dbReference type="InterPro" id="IPR036318">
    <property type="entry name" value="FAD-bd_PCMH-like_sf"/>
</dbReference>
<dbReference type="InterPro" id="IPR006094">
    <property type="entry name" value="Oxid_FAD_bind_N"/>
</dbReference>
<evidence type="ECO:0000256" key="6">
    <source>
        <dbReference type="SAM" id="MobiDB-lite"/>
    </source>
</evidence>
<feature type="chain" id="PRO_5003837694" description="FAD-binding PCMH-type domain-containing protein" evidence="7">
    <location>
        <begin position="27"/>
        <end position="1187"/>
    </location>
</feature>
<feature type="region of interest" description="Disordered" evidence="6">
    <location>
        <begin position="1122"/>
        <end position="1187"/>
    </location>
</feature>
<keyword evidence="7" id="KW-0732">Signal</keyword>
<keyword evidence="10" id="KW-1185">Reference proteome</keyword>
<dbReference type="PROSITE" id="PS51387">
    <property type="entry name" value="FAD_PCMH"/>
    <property type="match status" value="1"/>
</dbReference>
<evidence type="ECO:0000313" key="9">
    <source>
        <dbReference type="EMBL" id="EJK66282.1"/>
    </source>
</evidence>
<dbReference type="EMBL" id="AGNL01015114">
    <property type="protein sequence ID" value="EJK66282.1"/>
    <property type="molecule type" value="Genomic_DNA"/>
</dbReference>